<dbReference type="EMBL" id="CQAZ01000019">
    <property type="protein sequence ID" value="CNH86652.1"/>
    <property type="molecule type" value="Genomic_DNA"/>
</dbReference>
<dbReference type="STRING" id="1288385.ERS137968_00268"/>
<dbReference type="SUPFAM" id="SSF100950">
    <property type="entry name" value="NagB/RpiA/CoA transferase-like"/>
    <property type="match status" value="1"/>
</dbReference>
<dbReference type="Gene3D" id="3.40.50.1360">
    <property type="match status" value="1"/>
</dbReference>
<dbReference type="PANTHER" id="PTHR34294:SF12">
    <property type="entry name" value="SUGAR-BINDING TRANSCRIPTIONAL REGULATOR"/>
    <property type="match status" value="1"/>
</dbReference>
<reference evidence="9" key="2">
    <citation type="submission" date="2015-03" db="EMBL/GenBank/DDBJ databases">
        <authorList>
            <consortium name="Pathogen Informatics"/>
        </authorList>
    </citation>
    <scope>NUCLEOTIDE SEQUENCE [LARGE SCALE GENOMIC DNA]</scope>
    <source>
        <strain evidence="9">A125KOH2</strain>
    </source>
</reference>
<gene>
    <name evidence="6" type="primary">sorC</name>
    <name evidence="6" type="ORF">ERS008529_02324</name>
    <name evidence="7" type="ORF">ERS137968_00268</name>
</gene>
<dbReference type="InterPro" id="IPR051054">
    <property type="entry name" value="SorC_transcr_regulators"/>
</dbReference>
<comment type="similarity">
    <text evidence="1">Belongs to the SorC transcriptional regulatory family.</text>
</comment>
<dbReference type="Proteomes" id="UP000044625">
    <property type="component" value="Unassembled WGS sequence"/>
</dbReference>
<evidence type="ECO:0000259" key="5">
    <source>
        <dbReference type="Pfam" id="PF04198"/>
    </source>
</evidence>
<accession>A0A0T9PXN0</accession>
<evidence type="ECO:0000313" key="9">
    <source>
        <dbReference type="Proteomes" id="UP000045840"/>
    </source>
</evidence>
<keyword evidence="3" id="KW-0238">DNA-binding</keyword>
<keyword evidence="4" id="KW-0804">Transcription</keyword>
<dbReference type="Pfam" id="PF04198">
    <property type="entry name" value="Sugar-bind"/>
    <property type="match status" value="1"/>
</dbReference>
<evidence type="ECO:0000256" key="3">
    <source>
        <dbReference type="ARBA" id="ARBA00023125"/>
    </source>
</evidence>
<dbReference type="InterPro" id="IPR036388">
    <property type="entry name" value="WH-like_DNA-bd_sf"/>
</dbReference>
<evidence type="ECO:0000256" key="1">
    <source>
        <dbReference type="ARBA" id="ARBA00010466"/>
    </source>
</evidence>
<dbReference type="EMBL" id="CWJL01000001">
    <property type="protein sequence ID" value="CRY63510.1"/>
    <property type="molecule type" value="Genomic_DNA"/>
</dbReference>
<dbReference type="Gene3D" id="1.10.10.10">
    <property type="entry name" value="Winged helix-like DNA-binding domain superfamily/Winged helix DNA-binding domain"/>
    <property type="match status" value="1"/>
</dbReference>
<reference evidence="6" key="3">
    <citation type="submission" date="2015-03" db="EMBL/GenBank/DDBJ databases">
        <authorList>
            <person name="Murphy D."/>
        </authorList>
    </citation>
    <scope>NUCLEOTIDE SEQUENCE [LARGE SCALE GENOMIC DNA]</scope>
    <source>
        <strain evidence="6">A125KOH2</strain>
    </source>
</reference>
<dbReference type="GO" id="GO:0003677">
    <property type="term" value="F:DNA binding"/>
    <property type="evidence" value="ECO:0007669"/>
    <property type="project" value="UniProtKB-KW"/>
</dbReference>
<dbReference type="PANTHER" id="PTHR34294">
    <property type="entry name" value="TRANSCRIPTIONAL REGULATOR-RELATED"/>
    <property type="match status" value="1"/>
</dbReference>
<proteinExistence type="inferred from homology"/>
<evidence type="ECO:0000256" key="4">
    <source>
        <dbReference type="ARBA" id="ARBA00023163"/>
    </source>
</evidence>
<protein>
    <submittedName>
        <fullName evidence="6">Transcriptional regulatory protein</fullName>
    </submittedName>
</protein>
<evidence type="ECO:0000313" key="8">
    <source>
        <dbReference type="Proteomes" id="UP000044625"/>
    </source>
</evidence>
<evidence type="ECO:0000256" key="2">
    <source>
        <dbReference type="ARBA" id="ARBA00023015"/>
    </source>
</evidence>
<sequence>MYSVRTVKDTDSYFAGAKPMEKQTMPADNELLTEIAVSYYQDEMTQEEIAHKFGISRIKVGRLLKRAKAEGIVEITVRYHPVFSTRLEQQLIEHFGLKRALIALDYQDEDEQRRQVASLVSTYLATNLKDNTVLAVGQGRNIAAIADHVSIVPEKHCKFICGIGGTHRPGDAINADHISRRLAKKFGGTSESLYAPAYVENRALKEAFMQNGTIKETLDRARKADIALVGIGDMNENSYMVKLGWFTPQEIVDASLHQGVTGEIAGYDFFDAQGQPANTVMNDRVIGISTQELRQIPCVIAIAAESTKALAILGALRTGAIDIIATSASNARTILKMIQHQP</sequence>
<keyword evidence="8" id="KW-1185">Reference proteome</keyword>
<dbReference type="InterPro" id="IPR007324">
    <property type="entry name" value="Sugar-bd_dom_put"/>
</dbReference>
<name>A0A0T9PXN0_9GAMM</name>
<dbReference type="Proteomes" id="UP000045840">
    <property type="component" value="Unassembled WGS sequence"/>
</dbReference>
<evidence type="ECO:0000313" key="6">
    <source>
        <dbReference type="EMBL" id="CNH86652.1"/>
    </source>
</evidence>
<reference evidence="7 8" key="1">
    <citation type="submission" date="2015-03" db="EMBL/GenBank/DDBJ databases">
        <authorList>
            <consortium name="Pathogen Informatics"/>
            <person name="Murphy D."/>
        </authorList>
    </citation>
    <scope>NUCLEOTIDE SEQUENCE [LARGE SCALE GENOMIC DNA]</scope>
    <source>
        <strain evidence="8">type strain: CIP110230</strain>
        <strain evidence="7">Type strain: CIP110230</strain>
    </source>
</reference>
<dbReference type="AlphaFoldDB" id="A0A0T9PXN0"/>
<evidence type="ECO:0000313" key="7">
    <source>
        <dbReference type="EMBL" id="CRY63510.1"/>
    </source>
</evidence>
<feature type="domain" description="Sugar-binding" evidence="5">
    <location>
        <begin position="81"/>
        <end position="336"/>
    </location>
</feature>
<dbReference type="GO" id="GO:0030246">
    <property type="term" value="F:carbohydrate binding"/>
    <property type="evidence" value="ECO:0007669"/>
    <property type="project" value="InterPro"/>
</dbReference>
<dbReference type="InterPro" id="IPR037171">
    <property type="entry name" value="NagB/RpiA_transferase-like"/>
</dbReference>
<keyword evidence="2" id="KW-0805">Transcription regulation</keyword>
<organism evidence="6 9">
    <name type="scientific">Yersinia pekkanenii</name>
    <dbReference type="NCBI Taxonomy" id="1288385"/>
    <lineage>
        <taxon>Bacteria</taxon>
        <taxon>Pseudomonadati</taxon>
        <taxon>Pseudomonadota</taxon>
        <taxon>Gammaproteobacteria</taxon>
        <taxon>Enterobacterales</taxon>
        <taxon>Yersiniaceae</taxon>
        <taxon>Yersinia</taxon>
    </lineage>
</organism>